<evidence type="ECO:0000313" key="7">
    <source>
        <dbReference type="EMBL" id="AGA26598.1"/>
    </source>
</evidence>
<evidence type="ECO:0000256" key="3">
    <source>
        <dbReference type="HAMAP-Rule" id="MF_01357"/>
    </source>
</evidence>
<comment type="catalytic activity">
    <reaction evidence="3 5">
        <text>a quinone + NADH + 5 H(+)(in) = a quinol + NAD(+) + 4 H(+)(out)</text>
        <dbReference type="Rhea" id="RHEA:57888"/>
        <dbReference type="ChEBI" id="CHEBI:15378"/>
        <dbReference type="ChEBI" id="CHEBI:24646"/>
        <dbReference type="ChEBI" id="CHEBI:57540"/>
        <dbReference type="ChEBI" id="CHEBI:57945"/>
        <dbReference type="ChEBI" id="CHEBI:132124"/>
    </reaction>
</comment>
<keyword evidence="3 5" id="KW-0874">Quinone</keyword>
<dbReference type="InterPro" id="IPR001268">
    <property type="entry name" value="NADH_UbQ_OxRdtase_30kDa_su"/>
</dbReference>
<keyword evidence="3" id="KW-1003">Cell membrane</keyword>
<dbReference type="Proteomes" id="UP000010798">
    <property type="component" value="Chromosome"/>
</dbReference>
<dbReference type="Gene3D" id="3.30.460.80">
    <property type="entry name" value="NADH:ubiquinone oxidoreductase, 30kDa subunit"/>
    <property type="match status" value="1"/>
</dbReference>
<dbReference type="EC" id="7.1.1.-" evidence="3"/>
<dbReference type="NCBIfam" id="TIGR01961">
    <property type="entry name" value="NuoC_fam"/>
    <property type="match status" value="1"/>
</dbReference>
<organism evidence="7 8">
    <name type="scientific">Singulisphaera acidiphila (strain ATCC BAA-1392 / DSM 18658 / VKM B-2454 / MOB10)</name>
    <dbReference type="NCBI Taxonomy" id="886293"/>
    <lineage>
        <taxon>Bacteria</taxon>
        <taxon>Pseudomonadati</taxon>
        <taxon>Planctomycetota</taxon>
        <taxon>Planctomycetia</taxon>
        <taxon>Isosphaerales</taxon>
        <taxon>Isosphaeraceae</taxon>
        <taxon>Singulisphaera</taxon>
    </lineage>
</organism>
<dbReference type="eggNOG" id="COG0852">
    <property type="taxonomic scope" value="Bacteria"/>
</dbReference>
<dbReference type="AlphaFoldDB" id="L0DCM9"/>
<evidence type="ECO:0000256" key="2">
    <source>
        <dbReference type="ARBA" id="ARBA00022448"/>
    </source>
</evidence>
<dbReference type="GO" id="GO:0005886">
    <property type="term" value="C:plasma membrane"/>
    <property type="evidence" value="ECO:0007669"/>
    <property type="project" value="UniProtKB-SubCell"/>
</dbReference>
<gene>
    <name evidence="3" type="primary">nuoC</name>
    <name evidence="7" type="ordered locus">Sinac_2280</name>
</gene>
<dbReference type="RefSeq" id="WP_015245754.1">
    <property type="nucleotide sequence ID" value="NC_019892.1"/>
</dbReference>
<proteinExistence type="inferred from homology"/>
<dbReference type="SUPFAM" id="SSF143243">
    <property type="entry name" value="Nqo5-like"/>
    <property type="match status" value="1"/>
</dbReference>
<comment type="subcellular location">
    <subcellularLocation>
        <location evidence="3">Cell inner membrane</location>
        <topology evidence="3">Peripheral membrane protein</topology>
        <orientation evidence="3">Cytoplasmic side</orientation>
    </subcellularLocation>
</comment>
<dbReference type="HOGENOM" id="CLU_042628_6_0_0"/>
<dbReference type="KEGG" id="saci:Sinac_2280"/>
<dbReference type="GO" id="GO:0048038">
    <property type="term" value="F:quinone binding"/>
    <property type="evidence" value="ECO:0007669"/>
    <property type="project" value="UniProtKB-KW"/>
</dbReference>
<keyword evidence="3" id="KW-0997">Cell inner membrane</keyword>
<name>L0DCM9_SINAD</name>
<dbReference type="Pfam" id="PF00329">
    <property type="entry name" value="Complex1_30kDa"/>
    <property type="match status" value="1"/>
</dbReference>
<dbReference type="EMBL" id="CP003364">
    <property type="protein sequence ID" value="AGA26598.1"/>
    <property type="molecule type" value="Genomic_DNA"/>
</dbReference>
<comment type="similarity">
    <text evidence="1 3 4">Belongs to the complex I 30 kDa subunit family.</text>
</comment>
<dbReference type="InterPro" id="IPR020396">
    <property type="entry name" value="NADH_UbQ_OxRdtase_CS"/>
</dbReference>
<evidence type="ECO:0000313" key="8">
    <source>
        <dbReference type="Proteomes" id="UP000010798"/>
    </source>
</evidence>
<comment type="subunit">
    <text evidence="3">NDH-1 is composed of 14 different subunits. Subunits NuoB, C, D, E, F, and G constitute the peripheral sector of the complex.</text>
</comment>
<dbReference type="STRING" id="886293.Sinac_2280"/>
<dbReference type="GO" id="GO:0008137">
    <property type="term" value="F:NADH dehydrogenase (ubiquinone) activity"/>
    <property type="evidence" value="ECO:0007669"/>
    <property type="project" value="InterPro"/>
</dbReference>
<protein>
    <recommendedName>
        <fullName evidence="3">NADH-quinone oxidoreductase subunit C</fullName>
        <ecNumber evidence="3">7.1.1.-</ecNumber>
    </recommendedName>
    <alternativeName>
        <fullName evidence="3">NADH dehydrogenase I subunit C</fullName>
    </alternativeName>
    <alternativeName>
        <fullName evidence="3">NDH-1 subunit C</fullName>
    </alternativeName>
</protein>
<dbReference type="InterPro" id="IPR037232">
    <property type="entry name" value="NADH_quin_OxRdtase_su_C/D-like"/>
</dbReference>
<evidence type="ECO:0000256" key="4">
    <source>
        <dbReference type="RuleBase" id="RU003456"/>
    </source>
</evidence>
<evidence type="ECO:0000256" key="5">
    <source>
        <dbReference type="RuleBase" id="RU003582"/>
    </source>
</evidence>
<dbReference type="PANTHER" id="PTHR10884">
    <property type="entry name" value="NADH DEHYDROGENASE UBIQUINONE IRON-SULFUR PROTEIN 3"/>
    <property type="match status" value="1"/>
</dbReference>
<dbReference type="PROSITE" id="PS00542">
    <property type="entry name" value="COMPLEX1_30K"/>
    <property type="match status" value="1"/>
</dbReference>
<dbReference type="OrthoDB" id="9803286at2"/>
<keyword evidence="3 4" id="KW-1278">Translocase</keyword>
<dbReference type="HAMAP" id="MF_01357">
    <property type="entry name" value="NDH1_NuoC"/>
    <property type="match status" value="1"/>
</dbReference>
<keyword evidence="3" id="KW-0830">Ubiquinone</keyword>
<dbReference type="GO" id="GO:0050136">
    <property type="term" value="F:NADH dehydrogenase (quinone) (non-electrogenic) activity"/>
    <property type="evidence" value="ECO:0007669"/>
    <property type="project" value="UniProtKB-UniRule"/>
</dbReference>
<dbReference type="PANTHER" id="PTHR10884:SF14">
    <property type="entry name" value="NADH DEHYDROGENASE [UBIQUINONE] IRON-SULFUR PROTEIN 3, MITOCHONDRIAL"/>
    <property type="match status" value="1"/>
</dbReference>
<keyword evidence="3 4" id="KW-0520">NAD</keyword>
<keyword evidence="2 3" id="KW-0813">Transport</keyword>
<feature type="domain" description="NADH:ubiquinone oxidoreductase 30kDa subunit" evidence="6">
    <location>
        <begin position="39"/>
        <end position="163"/>
    </location>
</feature>
<dbReference type="InterPro" id="IPR010218">
    <property type="entry name" value="NADH_DH_suC"/>
</dbReference>
<evidence type="ECO:0000259" key="6">
    <source>
        <dbReference type="Pfam" id="PF00329"/>
    </source>
</evidence>
<comment type="function">
    <text evidence="3">NDH-1 shuttles electrons from NADH, via FMN and iron-sulfur (Fe-S) centers, to quinones in the respiratory chain. The immediate electron acceptor for the enzyme in this species is believed to be ubiquinone. Couples the redox reaction to proton translocation (for every two electrons transferred, four hydrogen ions are translocated across the cytoplasmic membrane), and thus conserves the redox energy in a proton gradient.</text>
</comment>
<reference evidence="7 8" key="1">
    <citation type="submission" date="2012-02" db="EMBL/GenBank/DDBJ databases">
        <title>Complete sequence of chromosome of Singulisphaera acidiphila DSM 18658.</title>
        <authorList>
            <consortium name="US DOE Joint Genome Institute (JGI-PGF)"/>
            <person name="Lucas S."/>
            <person name="Copeland A."/>
            <person name="Lapidus A."/>
            <person name="Glavina del Rio T."/>
            <person name="Dalin E."/>
            <person name="Tice H."/>
            <person name="Bruce D."/>
            <person name="Goodwin L."/>
            <person name="Pitluck S."/>
            <person name="Peters L."/>
            <person name="Ovchinnikova G."/>
            <person name="Chertkov O."/>
            <person name="Kyrpides N."/>
            <person name="Mavromatis K."/>
            <person name="Ivanova N."/>
            <person name="Brettin T."/>
            <person name="Detter J.C."/>
            <person name="Han C."/>
            <person name="Larimer F."/>
            <person name="Land M."/>
            <person name="Hauser L."/>
            <person name="Markowitz V."/>
            <person name="Cheng J.-F."/>
            <person name="Hugenholtz P."/>
            <person name="Woyke T."/>
            <person name="Wu D."/>
            <person name="Tindall B."/>
            <person name="Pomrenke H."/>
            <person name="Brambilla E."/>
            <person name="Klenk H.-P."/>
            <person name="Eisen J.A."/>
        </authorList>
    </citation>
    <scope>NUCLEOTIDE SEQUENCE [LARGE SCALE GENOMIC DNA]</scope>
    <source>
        <strain evidence="8">ATCC BAA-1392 / DSM 18658 / VKM B-2454 / MOB10</strain>
    </source>
</reference>
<sequence>MNTETTSPVDPHAATLATLTRVFGDGVYTQTRFRDNLRLYVSPDRLVELLRTLKDQCGFAMLSELGGADYLGYPGRTAPRFEVHYVLRNLETAEFLVVKVAVDDPEPTIPSVVPLWLGADWMEREVFDMYGIKFAGHPDLRRILMPDEFTAFPLRKDYPLRGRGERHNFPRLTRGES</sequence>
<keyword evidence="3" id="KW-0472">Membrane</keyword>
<accession>L0DCM9</accession>
<evidence type="ECO:0000256" key="1">
    <source>
        <dbReference type="ARBA" id="ARBA00007569"/>
    </source>
</evidence>
<keyword evidence="8" id="KW-1185">Reference proteome</keyword>